<protein>
    <submittedName>
        <fullName evidence="2">Uncharacterized protein</fullName>
    </submittedName>
</protein>
<feature type="region of interest" description="Disordered" evidence="1">
    <location>
        <begin position="132"/>
        <end position="155"/>
    </location>
</feature>
<proteinExistence type="predicted"/>
<reference evidence="2" key="1">
    <citation type="submission" date="2020-11" db="EMBL/GenBank/DDBJ databases">
        <authorList>
            <person name="Tran Van P."/>
        </authorList>
    </citation>
    <scope>NUCLEOTIDE SEQUENCE</scope>
</reference>
<gene>
    <name evidence="2" type="ORF">DSTB1V02_LOCUS6444</name>
</gene>
<organism evidence="2">
    <name type="scientific">Darwinula stevensoni</name>
    <dbReference type="NCBI Taxonomy" id="69355"/>
    <lineage>
        <taxon>Eukaryota</taxon>
        <taxon>Metazoa</taxon>
        <taxon>Ecdysozoa</taxon>
        <taxon>Arthropoda</taxon>
        <taxon>Crustacea</taxon>
        <taxon>Oligostraca</taxon>
        <taxon>Ostracoda</taxon>
        <taxon>Podocopa</taxon>
        <taxon>Podocopida</taxon>
        <taxon>Darwinulocopina</taxon>
        <taxon>Darwinuloidea</taxon>
        <taxon>Darwinulidae</taxon>
        <taxon>Darwinula</taxon>
    </lineage>
</organism>
<dbReference type="EMBL" id="CAJPEV010001178">
    <property type="protein sequence ID" value="CAG0891201.1"/>
    <property type="molecule type" value="Genomic_DNA"/>
</dbReference>
<dbReference type="EMBL" id="LR900695">
    <property type="protein sequence ID" value="CAD7246596.1"/>
    <property type="molecule type" value="Genomic_DNA"/>
</dbReference>
<evidence type="ECO:0000313" key="3">
    <source>
        <dbReference type="Proteomes" id="UP000677054"/>
    </source>
</evidence>
<evidence type="ECO:0000313" key="2">
    <source>
        <dbReference type="EMBL" id="CAD7246596.1"/>
    </source>
</evidence>
<name>A0A7R8XB35_9CRUS</name>
<evidence type="ECO:0000256" key="1">
    <source>
        <dbReference type="SAM" id="MobiDB-lite"/>
    </source>
</evidence>
<accession>A0A7R8XB35</accession>
<dbReference type="Proteomes" id="UP000677054">
    <property type="component" value="Unassembled WGS sequence"/>
</dbReference>
<dbReference type="AlphaFoldDB" id="A0A7R8XB35"/>
<sequence length="198" mass="21601">MGIPSVFLASQPVSRQSLGALGRLLSPRLSLFAGLQFILAASVSISRANRLKISYFELSLGVFERLARSSSRRFPGTCSVFPAPDEPPEWERDSREGQTVRNESRCIPLSNVPVHARSSIFPLLRRPWVDASSRSTRAASGTDPAGPREGDEKSGLRYPGHVILFRHCRSTVCPTLPSGGEGVTSILREGVLRPPPRP</sequence>
<keyword evidence="3" id="KW-1185">Reference proteome</keyword>
<feature type="compositionally biased region" description="Basic and acidic residues" evidence="1">
    <location>
        <begin position="146"/>
        <end position="155"/>
    </location>
</feature>